<reference evidence="14 15" key="2">
    <citation type="submission" date="2008-10" db="EMBL/GenBank/DDBJ databases">
        <title>Draft genome sequence of Clostridium hiranonis (DSM 13275).</title>
        <authorList>
            <person name="Sudarsanam P."/>
            <person name="Ley R."/>
            <person name="Guruge J."/>
            <person name="Turnbaugh P.J."/>
            <person name="Mahowald M."/>
            <person name="Liep D."/>
            <person name="Gordon J."/>
        </authorList>
    </citation>
    <scope>NUCLEOTIDE SEQUENCE [LARGE SCALE GENOMIC DNA]</scope>
    <source>
        <strain evidence="14 15">DSM 13275</strain>
    </source>
</reference>
<feature type="domain" description="UvrD-like helicase ATP-binding" evidence="12">
    <location>
        <begin position="4"/>
        <end position="280"/>
    </location>
</feature>
<dbReference type="RefSeq" id="WP_006440703.1">
    <property type="nucleotide sequence ID" value="NZ_DS995358.1"/>
</dbReference>
<dbReference type="Gene3D" id="1.10.486.10">
    <property type="entry name" value="PCRA, domain 4"/>
    <property type="match status" value="1"/>
</dbReference>
<keyword evidence="6" id="KW-0238">DNA-binding</keyword>
<proteinExistence type="inferred from homology"/>
<evidence type="ECO:0000256" key="6">
    <source>
        <dbReference type="ARBA" id="ARBA00023125"/>
    </source>
</evidence>
<keyword evidence="15" id="KW-1185">Reference proteome</keyword>
<dbReference type="Pfam" id="PF00580">
    <property type="entry name" value="UvrD-helicase"/>
    <property type="match status" value="1"/>
</dbReference>
<evidence type="ECO:0000256" key="3">
    <source>
        <dbReference type="ARBA" id="ARBA00022801"/>
    </source>
</evidence>
<evidence type="ECO:0000313" key="14">
    <source>
        <dbReference type="EMBL" id="EEA84441.1"/>
    </source>
</evidence>
<keyword evidence="2 11" id="KW-0547">Nucleotide-binding</keyword>
<comment type="catalytic activity">
    <reaction evidence="10">
        <text>ATP + H2O = ADP + phosphate + H(+)</text>
        <dbReference type="Rhea" id="RHEA:13065"/>
        <dbReference type="ChEBI" id="CHEBI:15377"/>
        <dbReference type="ChEBI" id="CHEBI:15378"/>
        <dbReference type="ChEBI" id="CHEBI:30616"/>
        <dbReference type="ChEBI" id="CHEBI:43474"/>
        <dbReference type="ChEBI" id="CHEBI:456216"/>
        <dbReference type="EC" id="5.6.2.4"/>
    </reaction>
</comment>
<evidence type="ECO:0000256" key="4">
    <source>
        <dbReference type="ARBA" id="ARBA00022806"/>
    </source>
</evidence>
<evidence type="ECO:0000313" key="15">
    <source>
        <dbReference type="Proteomes" id="UP000003178"/>
    </source>
</evidence>
<dbReference type="InterPro" id="IPR014016">
    <property type="entry name" value="UvrD-like_ATP-bd"/>
</dbReference>
<dbReference type="Pfam" id="PF13361">
    <property type="entry name" value="UvrD_C"/>
    <property type="match status" value="1"/>
</dbReference>
<feature type="domain" description="UvrD-like helicase C-terminal" evidence="13">
    <location>
        <begin position="281"/>
        <end position="545"/>
    </location>
</feature>
<evidence type="ECO:0000256" key="1">
    <source>
        <dbReference type="ARBA" id="ARBA00009922"/>
    </source>
</evidence>
<dbReference type="CDD" id="cd17932">
    <property type="entry name" value="DEXQc_UvrD"/>
    <property type="match status" value="1"/>
</dbReference>
<keyword evidence="7" id="KW-0413">Isomerase</keyword>
<dbReference type="GO" id="GO:0005524">
    <property type="term" value="F:ATP binding"/>
    <property type="evidence" value="ECO:0007669"/>
    <property type="project" value="UniProtKB-UniRule"/>
</dbReference>
<dbReference type="Gene3D" id="1.10.10.160">
    <property type="match status" value="1"/>
</dbReference>
<dbReference type="Gene3D" id="3.40.50.300">
    <property type="entry name" value="P-loop containing nucleotide triphosphate hydrolases"/>
    <property type="match status" value="2"/>
</dbReference>
<comment type="catalytic activity">
    <reaction evidence="8">
        <text>Couples ATP hydrolysis with the unwinding of duplex DNA by translocating in the 3'-5' direction.</text>
        <dbReference type="EC" id="5.6.2.4"/>
    </reaction>
</comment>
<dbReference type="HOGENOM" id="CLU_004585_6_1_9"/>
<dbReference type="PROSITE" id="PS51217">
    <property type="entry name" value="UVRD_HELICASE_CTER"/>
    <property type="match status" value="1"/>
</dbReference>
<evidence type="ECO:0000259" key="13">
    <source>
        <dbReference type="PROSITE" id="PS51217"/>
    </source>
</evidence>
<dbReference type="InterPro" id="IPR027417">
    <property type="entry name" value="P-loop_NTPase"/>
</dbReference>
<dbReference type="EMBL" id="ABWP01000071">
    <property type="protein sequence ID" value="EEA84441.1"/>
    <property type="molecule type" value="Genomic_DNA"/>
</dbReference>
<evidence type="ECO:0000256" key="9">
    <source>
        <dbReference type="ARBA" id="ARBA00034808"/>
    </source>
</evidence>
<dbReference type="STRING" id="500633.CLOHIR_01841"/>
<dbReference type="GO" id="GO:0033202">
    <property type="term" value="C:DNA helicase complex"/>
    <property type="evidence" value="ECO:0007669"/>
    <property type="project" value="TreeGrafter"/>
</dbReference>
<dbReference type="PANTHER" id="PTHR11070:SF2">
    <property type="entry name" value="ATP-DEPENDENT DNA HELICASE SRS2"/>
    <property type="match status" value="1"/>
</dbReference>
<evidence type="ECO:0000256" key="10">
    <source>
        <dbReference type="ARBA" id="ARBA00048988"/>
    </source>
</evidence>
<dbReference type="OrthoDB" id="9810135at2"/>
<dbReference type="InterPro" id="IPR000212">
    <property type="entry name" value="DNA_helicase_UvrD/REP"/>
</dbReference>
<dbReference type="GO" id="GO:0005829">
    <property type="term" value="C:cytosol"/>
    <property type="evidence" value="ECO:0007669"/>
    <property type="project" value="TreeGrafter"/>
</dbReference>
<comment type="similarity">
    <text evidence="1">Belongs to the helicase family. UvrD subfamily.</text>
</comment>
<dbReference type="GO" id="GO:0000725">
    <property type="term" value="P:recombinational repair"/>
    <property type="evidence" value="ECO:0007669"/>
    <property type="project" value="TreeGrafter"/>
</dbReference>
<dbReference type="CDD" id="cd18807">
    <property type="entry name" value="SF1_C_UvrD"/>
    <property type="match status" value="1"/>
</dbReference>
<evidence type="ECO:0000256" key="11">
    <source>
        <dbReference type="PROSITE-ProRule" id="PRU00560"/>
    </source>
</evidence>
<protein>
    <recommendedName>
        <fullName evidence="9">DNA 3'-5' helicase</fullName>
        <ecNumber evidence="9">5.6.2.4</ecNumber>
    </recommendedName>
</protein>
<accession>B6G135</accession>
<dbReference type="SUPFAM" id="SSF52540">
    <property type="entry name" value="P-loop containing nucleoside triphosphate hydrolases"/>
    <property type="match status" value="1"/>
</dbReference>
<dbReference type="Proteomes" id="UP000003178">
    <property type="component" value="Unassembled WGS sequence"/>
</dbReference>
<feature type="binding site" evidence="11">
    <location>
        <begin position="25"/>
        <end position="32"/>
    </location>
    <ligand>
        <name>ATP</name>
        <dbReference type="ChEBI" id="CHEBI:30616"/>
    </ligand>
</feature>
<evidence type="ECO:0000256" key="5">
    <source>
        <dbReference type="ARBA" id="ARBA00022840"/>
    </source>
</evidence>
<dbReference type="InterPro" id="IPR014017">
    <property type="entry name" value="DNA_helicase_UvrD-like_C"/>
</dbReference>
<dbReference type="EC" id="5.6.2.4" evidence="9"/>
<reference evidence="14 15" key="1">
    <citation type="submission" date="2008-09" db="EMBL/GenBank/DDBJ databases">
        <authorList>
            <person name="Fulton L."/>
            <person name="Clifton S."/>
            <person name="Fulton B."/>
            <person name="Xu J."/>
            <person name="Minx P."/>
            <person name="Pepin K.H."/>
            <person name="Johnson M."/>
            <person name="Thiruvilangam P."/>
            <person name="Bhonagiri V."/>
            <person name="Nash W.E."/>
            <person name="Mardis E.R."/>
            <person name="Wilson R.K."/>
        </authorList>
    </citation>
    <scope>NUCLEOTIDE SEQUENCE [LARGE SCALE GENOMIC DNA]</scope>
    <source>
        <strain evidence="14 15">DSM 13275</strain>
    </source>
</reference>
<dbReference type="GO" id="GO:0003677">
    <property type="term" value="F:DNA binding"/>
    <property type="evidence" value="ECO:0007669"/>
    <property type="project" value="UniProtKB-KW"/>
</dbReference>
<keyword evidence="4 11" id="KW-0347">Helicase</keyword>
<dbReference type="PANTHER" id="PTHR11070">
    <property type="entry name" value="UVRD / RECB / PCRA DNA HELICASE FAMILY MEMBER"/>
    <property type="match status" value="1"/>
</dbReference>
<organism evidence="14 15">
    <name type="scientific">Peptacetobacter hiranonis (strain DSM 13275 / JCM 10541 / KCTC 15199 / TO-931)</name>
    <name type="common">Clostridium hiranonis</name>
    <dbReference type="NCBI Taxonomy" id="500633"/>
    <lineage>
        <taxon>Bacteria</taxon>
        <taxon>Bacillati</taxon>
        <taxon>Bacillota</taxon>
        <taxon>Clostridia</taxon>
        <taxon>Peptostreptococcales</taxon>
        <taxon>Peptostreptococcaceae</taxon>
        <taxon>Peptacetobacter</taxon>
    </lineage>
</organism>
<evidence type="ECO:0000256" key="7">
    <source>
        <dbReference type="ARBA" id="ARBA00023235"/>
    </source>
</evidence>
<dbReference type="PROSITE" id="PS51198">
    <property type="entry name" value="UVRD_HELICASE_ATP_BIND"/>
    <property type="match status" value="1"/>
</dbReference>
<name>B6G135_PEPHT</name>
<sequence length="630" mass="73562">MNLDSLNENQLKAVEHIEGPCMVLAGPGSGKTRVITYRIANMVLNKNIPGARILAISFTKASSMEMKNRLMAISNDIRLSKVTCGTFHSVFFRMLRYFENLQLKSIVDDKEKRYAIKNIIKNLKIENTDDDDTITQIMTEISYIKNELMNPSDFNSDVLTRDDFTRVYSMYEGYKENVRKIDFDDMLIRTYYMLKEYPNRLDFVRNVYKYILIDEFQDINRVQFEIIRMIANPLNNIFAVGDEDQSIYGFRGARPDFLLEFEKYFGGTEKIFLDVNYRSKKEIIDISNSLIKNNLNRFEKTIKCASGEGASVRYIEPYDPEEEATFIAKEIQKKVQENDDEYSEYAVIYRTNIQSRALVDVFMNMRIPFSVKDSVVTIYSHWAICDIISYLKLALDPNRNMDWERIINRPLRYIPKVAISKAKASKNFIGCLMSECDLKKIQIRTLEELDIDMGYIKTLQPKYAISYIRSTLDYDRYILDYCQNRKIKPAGIIEIMNEFESSAVNFKTIKEFLDHIEMIKKKAEENTLNSQQDGVIFTTMHSAKGLEFENVYVIGASEGISPHEKTCDIEDDDKKESQIEEERRLMYVAVTRAKNNVCISSPKNRYSKKIQVSRFVKEMEDTNKRVKIKK</sequence>
<keyword evidence="5 11" id="KW-0067">ATP-binding</keyword>
<dbReference type="GO" id="GO:0043138">
    <property type="term" value="F:3'-5' DNA helicase activity"/>
    <property type="evidence" value="ECO:0007669"/>
    <property type="project" value="UniProtKB-EC"/>
</dbReference>
<evidence type="ECO:0000256" key="8">
    <source>
        <dbReference type="ARBA" id="ARBA00034617"/>
    </source>
</evidence>
<dbReference type="InterPro" id="IPR013986">
    <property type="entry name" value="DExx_box_DNA_helicase_dom_sf"/>
</dbReference>
<dbReference type="GO" id="GO:0016887">
    <property type="term" value="F:ATP hydrolysis activity"/>
    <property type="evidence" value="ECO:0007669"/>
    <property type="project" value="RHEA"/>
</dbReference>
<dbReference type="AlphaFoldDB" id="B6G135"/>
<evidence type="ECO:0000256" key="2">
    <source>
        <dbReference type="ARBA" id="ARBA00022741"/>
    </source>
</evidence>
<evidence type="ECO:0000259" key="12">
    <source>
        <dbReference type="PROSITE" id="PS51198"/>
    </source>
</evidence>
<dbReference type="eggNOG" id="COG0210">
    <property type="taxonomic scope" value="Bacteria"/>
</dbReference>
<gene>
    <name evidence="14" type="ORF">CLOHIR_01841</name>
</gene>
<comment type="caution">
    <text evidence="14">The sequence shown here is derived from an EMBL/GenBank/DDBJ whole genome shotgun (WGS) entry which is preliminary data.</text>
</comment>
<keyword evidence="3 11" id="KW-0378">Hydrolase</keyword>